<evidence type="ECO:0000256" key="3">
    <source>
        <dbReference type="ARBA" id="ARBA00023002"/>
    </source>
</evidence>
<dbReference type="PANTHER" id="PTHR43544">
    <property type="entry name" value="SHORT-CHAIN DEHYDROGENASE/REDUCTASE"/>
    <property type="match status" value="1"/>
</dbReference>
<dbReference type="InterPro" id="IPR051468">
    <property type="entry name" value="Fungal_SecMetab_SDRs"/>
</dbReference>
<dbReference type="SUPFAM" id="SSF51735">
    <property type="entry name" value="NAD(P)-binding Rossmann-fold domains"/>
    <property type="match status" value="1"/>
</dbReference>
<reference evidence="4" key="1">
    <citation type="submission" date="2020-11" db="EMBL/GenBank/DDBJ databases">
        <authorList>
            <consortium name="DOE Joint Genome Institute"/>
            <person name="Ahrendt S."/>
            <person name="Riley R."/>
            <person name="Andreopoulos W."/>
            <person name="Labutti K."/>
            <person name="Pangilinan J."/>
            <person name="Ruiz-Duenas F.J."/>
            <person name="Barrasa J.M."/>
            <person name="Sanchez-Garcia M."/>
            <person name="Camarero S."/>
            <person name="Miyauchi S."/>
            <person name="Serrano A."/>
            <person name="Linde D."/>
            <person name="Babiker R."/>
            <person name="Drula E."/>
            <person name="Ayuso-Fernandez I."/>
            <person name="Pacheco R."/>
            <person name="Padilla G."/>
            <person name="Ferreira P."/>
            <person name="Barriuso J."/>
            <person name="Kellner H."/>
            <person name="Castanera R."/>
            <person name="Alfaro M."/>
            <person name="Ramirez L."/>
            <person name="Pisabarro A.G."/>
            <person name="Kuo A."/>
            <person name="Tritt A."/>
            <person name="Lipzen A."/>
            <person name="He G."/>
            <person name="Yan M."/>
            <person name="Ng V."/>
            <person name="Cullen D."/>
            <person name="Martin F."/>
            <person name="Rosso M.-N."/>
            <person name="Henrissat B."/>
            <person name="Hibbett D."/>
            <person name="Martinez A.T."/>
            <person name="Grigoriev I.V."/>
        </authorList>
    </citation>
    <scope>NUCLEOTIDE SEQUENCE</scope>
    <source>
        <strain evidence="4">CIRM-BRFM 674</strain>
    </source>
</reference>
<dbReference type="EMBL" id="MU156197">
    <property type="protein sequence ID" value="KAF9470174.1"/>
    <property type="molecule type" value="Genomic_DNA"/>
</dbReference>
<dbReference type="PANTHER" id="PTHR43544:SF7">
    <property type="entry name" value="NADB-LER2"/>
    <property type="match status" value="1"/>
</dbReference>
<sequence length="204" mass="21971">MSNPPKIYFVAGATRGIGLALVAEIAAKDPSAIIYAGGRNPQAAPLLENLASKHPRRIVPVKYVAGDEEGNKSVAKQIFDEHGRVDTLIANAGIANFAGKIHEVPIKSFEDHFSVNVLGPIVLFQAFRDVLKASTQPRFIAITSTAGSIELIPTIPFDVGPYGASKAALNWVVRKIHFENEWLIAYPQCPGPVDTDMGALFLRA</sequence>
<dbReference type="InterPro" id="IPR020904">
    <property type="entry name" value="Sc_DH/Rdtase_CS"/>
</dbReference>
<evidence type="ECO:0000313" key="4">
    <source>
        <dbReference type="EMBL" id="KAF9470174.1"/>
    </source>
</evidence>
<evidence type="ECO:0000256" key="1">
    <source>
        <dbReference type="ARBA" id="ARBA00006484"/>
    </source>
</evidence>
<accession>A0A9P5YKB3</accession>
<organism evidence="4 5">
    <name type="scientific">Pholiota conissans</name>
    <dbReference type="NCBI Taxonomy" id="109636"/>
    <lineage>
        <taxon>Eukaryota</taxon>
        <taxon>Fungi</taxon>
        <taxon>Dikarya</taxon>
        <taxon>Basidiomycota</taxon>
        <taxon>Agaricomycotina</taxon>
        <taxon>Agaricomycetes</taxon>
        <taxon>Agaricomycetidae</taxon>
        <taxon>Agaricales</taxon>
        <taxon>Agaricineae</taxon>
        <taxon>Strophariaceae</taxon>
        <taxon>Pholiota</taxon>
    </lineage>
</organism>
<dbReference type="PROSITE" id="PS00061">
    <property type="entry name" value="ADH_SHORT"/>
    <property type="match status" value="1"/>
</dbReference>
<dbReference type="AlphaFoldDB" id="A0A9P5YKB3"/>
<protein>
    <submittedName>
        <fullName evidence="4">NAD(P)-binding protein</fullName>
    </submittedName>
</protein>
<keyword evidence="2" id="KW-0521">NADP</keyword>
<name>A0A9P5YKB3_9AGAR</name>
<keyword evidence="3" id="KW-0560">Oxidoreductase</keyword>
<comment type="similarity">
    <text evidence="1">Belongs to the short-chain dehydrogenases/reductases (SDR) family.</text>
</comment>
<dbReference type="OrthoDB" id="9876299at2759"/>
<comment type="caution">
    <text evidence="4">The sequence shown here is derived from an EMBL/GenBank/DDBJ whole genome shotgun (WGS) entry which is preliminary data.</text>
</comment>
<dbReference type="GO" id="GO:0016491">
    <property type="term" value="F:oxidoreductase activity"/>
    <property type="evidence" value="ECO:0007669"/>
    <property type="project" value="UniProtKB-KW"/>
</dbReference>
<gene>
    <name evidence="4" type="ORF">BDN70DRAFT_943109</name>
</gene>
<proteinExistence type="inferred from homology"/>
<dbReference type="Proteomes" id="UP000807469">
    <property type="component" value="Unassembled WGS sequence"/>
</dbReference>
<dbReference type="GO" id="GO:0005737">
    <property type="term" value="C:cytoplasm"/>
    <property type="evidence" value="ECO:0007669"/>
    <property type="project" value="TreeGrafter"/>
</dbReference>
<evidence type="ECO:0000256" key="2">
    <source>
        <dbReference type="ARBA" id="ARBA00022857"/>
    </source>
</evidence>
<evidence type="ECO:0000313" key="5">
    <source>
        <dbReference type="Proteomes" id="UP000807469"/>
    </source>
</evidence>
<dbReference type="Pfam" id="PF00106">
    <property type="entry name" value="adh_short"/>
    <property type="match status" value="1"/>
</dbReference>
<dbReference type="InterPro" id="IPR002347">
    <property type="entry name" value="SDR_fam"/>
</dbReference>
<dbReference type="PRINTS" id="PR00081">
    <property type="entry name" value="GDHRDH"/>
</dbReference>
<dbReference type="Gene3D" id="3.40.50.720">
    <property type="entry name" value="NAD(P)-binding Rossmann-like Domain"/>
    <property type="match status" value="1"/>
</dbReference>
<dbReference type="InterPro" id="IPR036291">
    <property type="entry name" value="NAD(P)-bd_dom_sf"/>
</dbReference>
<keyword evidence="5" id="KW-1185">Reference proteome</keyword>